<keyword evidence="5 9" id="KW-0479">Metal-binding</keyword>
<dbReference type="PIRSF" id="PIRSF001492">
    <property type="entry name" value="IPGAM"/>
    <property type="match status" value="1"/>
</dbReference>
<keyword evidence="8 9" id="KW-0413">Isomerase</keyword>
<dbReference type="GO" id="GO:0005829">
    <property type="term" value="C:cytosol"/>
    <property type="evidence" value="ECO:0007669"/>
    <property type="project" value="TreeGrafter"/>
</dbReference>
<feature type="domain" description="Metalloenzyme" evidence="14">
    <location>
        <begin position="5"/>
        <end position="494"/>
    </location>
</feature>
<feature type="active site" description="Phosphoserine intermediate" evidence="9 11">
    <location>
        <position position="62"/>
    </location>
</feature>
<dbReference type="Gene3D" id="3.40.1450.10">
    <property type="entry name" value="BPG-independent phosphoglycerate mutase, domain B"/>
    <property type="match status" value="1"/>
</dbReference>
<dbReference type="GO" id="GO:0006007">
    <property type="term" value="P:glucose catabolic process"/>
    <property type="evidence" value="ECO:0007669"/>
    <property type="project" value="InterPro"/>
</dbReference>
<dbReference type="RefSeq" id="WP_074731274.1">
    <property type="nucleotide sequence ID" value="NZ_CACVTN010000006.1"/>
</dbReference>
<comment type="subunit">
    <text evidence="9">Monomer.</text>
</comment>
<proteinExistence type="inferred from homology"/>
<feature type="binding site" evidence="9 13">
    <location>
        <position position="405"/>
    </location>
    <ligand>
        <name>Mn(2+)</name>
        <dbReference type="ChEBI" id="CHEBI:29035"/>
        <label>1</label>
    </ligand>
</feature>
<dbReference type="PANTHER" id="PTHR31637">
    <property type="entry name" value="2,3-BISPHOSPHOGLYCERATE-INDEPENDENT PHOSPHOGLYCERATE MUTASE"/>
    <property type="match status" value="1"/>
</dbReference>
<feature type="domain" description="BPG-independent PGAM N-terminal" evidence="15">
    <location>
        <begin position="82"/>
        <end position="297"/>
    </location>
</feature>
<evidence type="ECO:0000256" key="11">
    <source>
        <dbReference type="PIRSR" id="PIRSR001492-1"/>
    </source>
</evidence>
<evidence type="ECO:0000256" key="12">
    <source>
        <dbReference type="PIRSR" id="PIRSR001492-2"/>
    </source>
</evidence>
<dbReference type="Pfam" id="PF01676">
    <property type="entry name" value="Metalloenzyme"/>
    <property type="match status" value="1"/>
</dbReference>
<dbReference type="AlphaFoldDB" id="A0A1H6QUL5"/>
<dbReference type="Proteomes" id="UP000183028">
    <property type="component" value="Unassembled WGS sequence"/>
</dbReference>
<dbReference type="InterPro" id="IPR011258">
    <property type="entry name" value="BPG-indep_PGM_N"/>
</dbReference>
<evidence type="ECO:0000313" key="16">
    <source>
        <dbReference type="EMBL" id="SEI47263.1"/>
    </source>
</evidence>
<gene>
    <name evidence="9" type="primary">gpmI</name>
    <name evidence="16" type="ORF">SAMN04487834_100545</name>
</gene>
<evidence type="ECO:0000256" key="8">
    <source>
        <dbReference type="ARBA" id="ARBA00023235"/>
    </source>
</evidence>
<comment type="similarity">
    <text evidence="4 9">Belongs to the BPG-independent phosphoglycerate mutase family.</text>
</comment>
<dbReference type="InterPro" id="IPR005995">
    <property type="entry name" value="Pgm_bpd_ind"/>
</dbReference>
<feature type="binding site" evidence="9 13">
    <location>
        <position position="443"/>
    </location>
    <ligand>
        <name>Mn(2+)</name>
        <dbReference type="ChEBI" id="CHEBI:29035"/>
        <label>2</label>
    </ligand>
</feature>
<evidence type="ECO:0000256" key="2">
    <source>
        <dbReference type="ARBA" id="ARBA00002315"/>
    </source>
</evidence>
<dbReference type="PANTHER" id="PTHR31637:SF0">
    <property type="entry name" value="2,3-BISPHOSPHOGLYCERATE-INDEPENDENT PHOSPHOGLYCERATE MUTASE"/>
    <property type="match status" value="1"/>
</dbReference>
<feature type="binding site" evidence="9 12">
    <location>
        <begin position="153"/>
        <end position="154"/>
    </location>
    <ligand>
        <name>substrate</name>
    </ligand>
</feature>
<dbReference type="InterPro" id="IPR017850">
    <property type="entry name" value="Alkaline_phosphatase_core_sf"/>
</dbReference>
<comment type="cofactor">
    <cofactor evidence="9">
        <name>Mn(2+)</name>
        <dbReference type="ChEBI" id="CHEBI:29035"/>
    </cofactor>
    <text evidence="9">Binds 2 manganese ions per subunit.</text>
</comment>
<feature type="binding site" evidence="9 13">
    <location>
        <position position="62"/>
    </location>
    <ligand>
        <name>Mn(2+)</name>
        <dbReference type="ChEBI" id="CHEBI:29035"/>
        <label>2</label>
    </ligand>
</feature>
<dbReference type="Gene3D" id="3.40.720.10">
    <property type="entry name" value="Alkaline Phosphatase, subunit A"/>
    <property type="match status" value="1"/>
</dbReference>
<protein>
    <recommendedName>
        <fullName evidence="9 10">2,3-bisphosphoglycerate-independent phosphoglycerate mutase</fullName>
        <shortName evidence="9">BPG-independent PGAM</shortName>
        <shortName evidence="9">Phosphoglyceromutase</shortName>
        <shortName evidence="9">iPGM</shortName>
        <ecNumber evidence="9 10">5.4.2.12</ecNumber>
    </recommendedName>
</protein>
<dbReference type="SUPFAM" id="SSF53649">
    <property type="entry name" value="Alkaline phosphatase-like"/>
    <property type="match status" value="1"/>
</dbReference>
<dbReference type="OrthoDB" id="9800863at2"/>
<feature type="binding site" evidence="9 13">
    <location>
        <position position="12"/>
    </location>
    <ligand>
        <name>Mn(2+)</name>
        <dbReference type="ChEBI" id="CHEBI:29035"/>
        <label>2</label>
    </ligand>
</feature>
<sequence length="515" mass="56141">MKKRPIVLCILDGYGLTDRVDGNAVKLANTPNLDDLMAMYPTTTIQASGNAVGLPEGQMGNSEVGHMNIGAGRVVYQSLTLINKAVSDGEFNKNEEFLAAIDHAKKHNSKLHIMGLLSSGGVHSSNEHIYALLKLAKAQGVENVYVHAFLDGRDVAPDSGKDFVAELEEQIKKIGVGSIASISGRYYAMDRDKRFDRVDLAYTAMVDHAGKSFTDPVQFVRDSYKEDVFDEFVVPGYNSTVEGTIANDDAVIFANFRPDRAIQMATLITNPEFYADKGYTPATKLSNVYFVSMMKYADSVKGHIAFKPQTLSNTLGDYLAERGLKQLRIAETEKYAHVTFFFDGGVDKEIEGAKRDLIASPKVATYDLQPEMSAYLVKDKLIEELDSGEFDVVVVNFANCDMVGHTGIIPAAISAVETVDEVVGEVYEKVLEMGGTMLITADHGNAERELDEEGNPFTAHTTNPVPLIVTNSHIALKEGGKLGDLAPTILTLLGQPVPEEMTGNVLIENDPESLQ</sequence>
<dbReference type="GO" id="GO:0004619">
    <property type="term" value="F:phosphoglycerate mutase activity"/>
    <property type="evidence" value="ECO:0007669"/>
    <property type="project" value="UniProtKB-UniRule"/>
</dbReference>
<dbReference type="GO" id="GO:0030145">
    <property type="term" value="F:manganese ion binding"/>
    <property type="evidence" value="ECO:0007669"/>
    <property type="project" value="UniProtKB-UniRule"/>
</dbReference>
<evidence type="ECO:0000256" key="7">
    <source>
        <dbReference type="ARBA" id="ARBA00023211"/>
    </source>
</evidence>
<feature type="binding site" evidence="9 12">
    <location>
        <position position="334"/>
    </location>
    <ligand>
        <name>substrate</name>
    </ligand>
</feature>
<feature type="binding site" evidence="9 13">
    <location>
        <position position="442"/>
    </location>
    <ligand>
        <name>Mn(2+)</name>
        <dbReference type="ChEBI" id="CHEBI:29035"/>
        <label>2</label>
    </ligand>
</feature>
<dbReference type="eggNOG" id="COG0696">
    <property type="taxonomic scope" value="Bacteria"/>
</dbReference>
<dbReference type="EC" id="5.4.2.12" evidence="9 10"/>
<evidence type="ECO:0000256" key="10">
    <source>
        <dbReference type="NCBIfam" id="TIGR01307"/>
    </source>
</evidence>
<dbReference type="InterPro" id="IPR036646">
    <property type="entry name" value="PGAM_B_sf"/>
</dbReference>
<dbReference type="GO" id="GO:0006096">
    <property type="term" value="P:glycolytic process"/>
    <property type="evidence" value="ECO:0007669"/>
    <property type="project" value="UniProtKB-UniRule"/>
</dbReference>
<evidence type="ECO:0000256" key="1">
    <source>
        <dbReference type="ARBA" id="ARBA00000370"/>
    </source>
</evidence>
<dbReference type="STRING" id="322505.SAMN04487836_10540"/>
<dbReference type="HAMAP" id="MF_01038">
    <property type="entry name" value="GpmI"/>
    <property type="match status" value="1"/>
</dbReference>
<evidence type="ECO:0000256" key="3">
    <source>
        <dbReference type="ARBA" id="ARBA00004798"/>
    </source>
</evidence>
<evidence type="ECO:0000256" key="13">
    <source>
        <dbReference type="PIRSR" id="PIRSR001492-3"/>
    </source>
</evidence>
<feature type="binding site" evidence="9 12">
    <location>
        <begin position="257"/>
        <end position="260"/>
    </location>
    <ligand>
        <name>substrate</name>
    </ligand>
</feature>
<evidence type="ECO:0000313" key="17">
    <source>
        <dbReference type="Proteomes" id="UP000183028"/>
    </source>
</evidence>
<feature type="binding site" evidence="9 12">
    <location>
        <position position="185"/>
    </location>
    <ligand>
        <name>substrate</name>
    </ligand>
</feature>
<keyword evidence="7 9" id="KW-0464">Manganese</keyword>
<dbReference type="UniPathway" id="UPA00109">
    <property type="reaction ID" value="UER00186"/>
</dbReference>
<feature type="binding site" evidence="9 12">
    <location>
        <position position="191"/>
    </location>
    <ligand>
        <name>substrate</name>
    </ligand>
</feature>
<comment type="catalytic activity">
    <reaction evidence="1 9">
        <text>(2R)-2-phosphoglycerate = (2R)-3-phosphoglycerate</text>
        <dbReference type="Rhea" id="RHEA:15901"/>
        <dbReference type="ChEBI" id="CHEBI:58272"/>
        <dbReference type="ChEBI" id="CHEBI:58289"/>
        <dbReference type="EC" id="5.4.2.12"/>
    </reaction>
</comment>
<organism evidence="16 17">
    <name type="scientific">Sharpea azabuensis</name>
    <dbReference type="NCBI Taxonomy" id="322505"/>
    <lineage>
        <taxon>Bacteria</taxon>
        <taxon>Bacillati</taxon>
        <taxon>Bacillota</taxon>
        <taxon>Erysipelotrichia</taxon>
        <taxon>Erysipelotrichales</taxon>
        <taxon>Coprobacillaceae</taxon>
        <taxon>Sharpea</taxon>
    </lineage>
</organism>
<accession>A0A1H6QUL5</accession>
<dbReference type="SUPFAM" id="SSF64158">
    <property type="entry name" value="2,3-Bisphosphoglycerate-independent phosphoglycerate mutase, substrate-binding domain"/>
    <property type="match status" value="1"/>
</dbReference>
<evidence type="ECO:0000256" key="9">
    <source>
        <dbReference type="HAMAP-Rule" id="MF_01038"/>
    </source>
</evidence>
<keyword evidence="17" id="KW-1185">Reference proteome</keyword>
<dbReference type="CDD" id="cd16010">
    <property type="entry name" value="iPGM"/>
    <property type="match status" value="1"/>
</dbReference>
<feature type="binding site" evidence="9 13">
    <location>
        <position position="460"/>
    </location>
    <ligand>
        <name>Mn(2+)</name>
        <dbReference type="ChEBI" id="CHEBI:29035"/>
        <label>1</label>
    </ligand>
</feature>
<dbReference type="InterPro" id="IPR006124">
    <property type="entry name" value="Metalloenzyme"/>
</dbReference>
<evidence type="ECO:0000256" key="5">
    <source>
        <dbReference type="ARBA" id="ARBA00022723"/>
    </source>
</evidence>
<feature type="binding site" evidence="9 12">
    <location>
        <position position="123"/>
    </location>
    <ligand>
        <name>substrate</name>
    </ligand>
</feature>
<feature type="binding site" evidence="9 13">
    <location>
        <position position="401"/>
    </location>
    <ligand>
        <name>Mn(2+)</name>
        <dbReference type="ChEBI" id="CHEBI:29035"/>
        <label>1</label>
    </ligand>
</feature>
<dbReference type="FunFam" id="3.40.1450.10:FF:000002">
    <property type="entry name" value="2,3-bisphosphoglycerate-independent phosphoglycerate mutase"/>
    <property type="match status" value="1"/>
</dbReference>
<evidence type="ECO:0000256" key="6">
    <source>
        <dbReference type="ARBA" id="ARBA00023152"/>
    </source>
</evidence>
<evidence type="ECO:0000256" key="4">
    <source>
        <dbReference type="ARBA" id="ARBA00008819"/>
    </source>
</evidence>
<evidence type="ECO:0000259" key="14">
    <source>
        <dbReference type="Pfam" id="PF01676"/>
    </source>
</evidence>
<dbReference type="Pfam" id="PF06415">
    <property type="entry name" value="iPGM_N"/>
    <property type="match status" value="1"/>
</dbReference>
<keyword evidence="6 9" id="KW-0324">Glycolysis</keyword>
<name>A0A1H6QUL5_9FIRM</name>
<dbReference type="EMBL" id="FNYK01000005">
    <property type="protein sequence ID" value="SEI47263.1"/>
    <property type="molecule type" value="Genomic_DNA"/>
</dbReference>
<dbReference type="NCBIfam" id="TIGR01307">
    <property type="entry name" value="pgm_bpd_ind"/>
    <property type="match status" value="1"/>
</dbReference>
<reference evidence="17" key="1">
    <citation type="submission" date="2016-10" db="EMBL/GenBank/DDBJ databases">
        <authorList>
            <person name="Varghese N."/>
        </authorList>
    </citation>
    <scope>NUCLEOTIDE SEQUENCE [LARGE SCALE GENOMIC DNA]</scope>
    <source>
        <strain evidence="17">DSM 20406</strain>
    </source>
</reference>
<comment type="pathway">
    <text evidence="3 9">Carbohydrate degradation; glycolysis; pyruvate from D-glyceraldehyde 3-phosphate: step 3/5.</text>
</comment>
<evidence type="ECO:0000259" key="15">
    <source>
        <dbReference type="Pfam" id="PF06415"/>
    </source>
</evidence>
<comment type="function">
    <text evidence="2 9">Catalyzes the interconversion of 2-phosphoglycerate and 3-phosphoglycerate.</text>
</comment>